<dbReference type="EC" id="1.1.1.3" evidence="5 16"/>
<keyword evidence="20" id="KW-1185">Reference proteome</keyword>
<dbReference type="GO" id="GO:0004412">
    <property type="term" value="F:homoserine dehydrogenase activity"/>
    <property type="evidence" value="ECO:0007669"/>
    <property type="project" value="UniProtKB-EC"/>
</dbReference>
<dbReference type="Gene3D" id="3.30.360.10">
    <property type="entry name" value="Dihydrodipicolinate Reductase, domain 2"/>
    <property type="match status" value="1"/>
</dbReference>
<comment type="pathway">
    <text evidence="3 16">Amino-acid biosynthesis; L-methionine biosynthesis via de novo pathway; L-homoserine from L-aspartate: step 3/3.</text>
</comment>
<dbReference type="InterPro" id="IPR005106">
    <property type="entry name" value="Asp/hSer_DH_NAD-bd"/>
</dbReference>
<dbReference type="PANTHER" id="PTHR43331:SF1">
    <property type="entry name" value="HOMOSERINE DEHYDROGENASE"/>
    <property type="match status" value="1"/>
</dbReference>
<feature type="binding site" evidence="15">
    <location>
        <position position="193"/>
    </location>
    <ligand>
        <name>L-homoserine</name>
        <dbReference type="ChEBI" id="CHEBI:57476"/>
    </ligand>
</feature>
<evidence type="ECO:0000256" key="6">
    <source>
        <dbReference type="ARBA" id="ARBA00013376"/>
    </source>
</evidence>
<dbReference type="OrthoDB" id="9808167at2"/>
<feature type="domain" description="ACT" evidence="18">
    <location>
        <begin position="354"/>
        <end position="428"/>
    </location>
</feature>
<dbReference type="SUPFAM" id="SSF55021">
    <property type="entry name" value="ACT-like"/>
    <property type="match status" value="1"/>
</dbReference>
<evidence type="ECO:0000256" key="9">
    <source>
        <dbReference type="ARBA" id="ARBA00022857"/>
    </source>
</evidence>
<keyword evidence="9 15" id="KW-0521">NADP</keyword>
<dbReference type="UniPathway" id="UPA00050">
    <property type="reaction ID" value="UER00063"/>
</dbReference>
<dbReference type="InterPro" id="IPR016204">
    <property type="entry name" value="HDH"/>
</dbReference>
<name>A0A068NXU3_FIMGI</name>
<dbReference type="InterPro" id="IPR002912">
    <property type="entry name" value="ACT_dom"/>
</dbReference>
<dbReference type="GO" id="GO:0009086">
    <property type="term" value="P:methionine biosynthetic process"/>
    <property type="evidence" value="ECO:0007669"/>
    <property type="project" value="UniProtKB-KW"/>
</dbReference>
<dbReference type="eggNOG" id="COG0460">
    <property type="taxonomic scope" value="Bacteria"/>
</dbReference>
<dbReference type="SUPFAM" id="SSF51735">
    <property type="entry name" value="NAD(P)-binding Rossmann-fold domains"/>
    <property type="match status" value="1"/>
</dbReference>
<keyword evidence="11" id="KW-0915">Sodium</keyword>
<evidence type="ECO:0000256" key="16">
    <source>
        <dbReference type="RuleBase" id="RU000579"/>
    </source>
</evidence>
<evidence type="ECO:0000256" key="14">
    <source>
        <dbReference type="PIRSR" id="PIRSR000098-1"/>
    </source>
</evidence>
<evidence type="ECO:0000256" key="3">
    <source>
        <dbReference type="ARBA" id="ARBA00005062"/>
    </source>
</evidence>
<dbReference type="Pfam" id="PF00742">
    <property type="entry name" value="Homoserine_dh"/>
    <property type="match status" value="1"/>
</dbReference>
<dbReference type="SUPFAM" id="SSF55347">
    <property type="entry name" value="Glyceraldehyde-3-phosphate dehydrogenase-like, C-terminal domain"/>
    <property type="match status" value="1"/>
</dbReference>
<dbReference type="EMBL" id="CP007139">
    <property type="protein sequence ID" value="AIE88182.1"/>
    <property type="molecule type" value="Genomic_DNA"/>
</dbReference>
<evidence type="ECO:0000256" key="5">
    <source>
        <dbReference type="ARBA" id="ARBA00013213"/>
    </source>
</evidence>
<dbReference type="AlphaFoldDB" id="A0A068NXU3"/>
<dbReference type="Proteomes" id="UP000027982">
    <property type="component" value="Chromosome"/>
</dbReference>
<feature type="active site" description="Proton donor" evidence="14">
    <location>
        <position position="208"/>
    </location>
</feature>
<reference evidence="19 20" key="1">
    <citation type="journal article" date="2014" name="PLoS ONE">
        <title>The first complete genome sequence of the class fimbriimonadia in the phylum armatimonadetes.</title>
        <authorList>
            <person name="Hu Z.Y."/>
            <person name="Wang Y.Z."/>
            <person name="Im W.T."/>
            <person name="Wang S.Y."/>
            <person name="Zhao G.P."/>
            <person name="Zheng H.J."/>
            <person name="Quan Z.X."/>
        </authorList>
    </citation>
    <scope>NUCLEOTIDE SEQUENCE [LARGE SCALE GENOMIC DNA]</scope>
    <source>
        <strain evidence="19">Gsoil 348</strain>
    </source>
</reference>
<dbReference type="RefSeq" id="WP_025227956.1">
    <property type="nucleotide sequence ID" value="NZ_CP007139.1"/>
</dbReference>
<dbReference type="InterPro" id="IPR045865">
    <property type="entry name" value="ACT-like_dom_sf"/>
</dbReference>
<keyword evidence="10 16" id="KW-0560">Oxidoreductase</keyword>
<evidence type="ECO:0000256" key="17">
    <source>
        <dbReference type="RuleBase" id="RU004171"/>
    </source>
</evidence>
<protein>
    <recommendedName>
        <fullName evidence="6 16">Homoserine dehydrogenase</fullName>
        <ecNumber evidence="5 16">1.1.1.3</ecNumber>
    </recommendedName>
</protein>
<evidence type="ECO:0000256" key="7">
    <source>
        <dbReference type="ARBA" id="ARBA00022605"/>
    </source>
</evidence>
<evidence type="ECO:0000259" key="18">
    <source>
        <dbReference type="PROSITE" id="PS51671"/>
    </source>
</evidence>
<sequence length="431" mass="46417">MTSTLTRTVRVGILGFGTVGSGAYRMLQDNRDAILRRVGVPFEVTKIGIRDTAKPRQLPAEMFTTDLTSIVDDPAIEVVLELIGGVDPAAELVERALRNGKHVVTANKELIAKHGARLISLAKSKGLDLHYEAAVGGGIPLVQPLKHQLAGNDVLKMMGILNGTTNYILTKMQREGADFADVLAEAQAKGYAEADPTNDVDGFDTMYKISVLASIAFHKHLPVEGVYREGIRGVSLLDMQYADALGYTIKFLAIVDAIAEDTILARVHPTLIPKTHPLASVNDVYNALYLHGDFVGDLMFSGRGAGSDPTASAVVGDLLDVGRNIAGGGSGSAIPFDEEPLKTCPIDDLRTAFYLRLVVQDRPKVLGIIATEFGEHDVSLAAMEMKTLDESRGEIVFLTHPCLEKNFRELLVGLKQSGVVEEVCSSIRVVS</sequence>
<evidence type="ECO:0000313" key="20">
    <source>
        <dbReference type="Proteomes" id="UP000027982"/>
    </source>
</evidence>
<dbReference type="GO" id="GO:0009088">
    <property type="term" value="P:threonine biosynthetic process"/>
    <property type="evidence" value="ECO:0007669"/>
    <property type="project" value="UniProtKB-UniPathway"/>
</dbReference>
<evidence type="ECO:0000256" key="1">
    <source>
        <dbReference type="ARBA" id="ARBA00001920"/>
    </source>
</evidence>
<comment type="catalytic activity">
    <reaction evidence="13">
        <text>L-homoserine + NADP(+) = L-aspartate 4-semialdehyde + NADPH + H(+)</text>
        <dbReference type="Rhea" id="RHEA:15761"/>
        <dbReference type="ChEBI" id="CHEBI:15378"/>
        <dbReference type="ChEBI" id="CHEBI:57476"/>
        <dbReference type="ChEBI" id="CHEBI:57783"/>
        <dbReference type="ChEBI" id="CHEBI:58349"/>
        <dbReference type="ChEBI" id="CHEBI:537519"/>
        <dbReference type="EC" id="1.1.1.3"/>
    </reaction>
    <physiologicalReaction direction="right-to-left" evidence="13">
        <dbReference type="Rhea" id="RHEA:15763"/>
    </physiologicalReaction>
</comment>
<dbReference type="NCBIfam" id="NF004976">
    <property type="entry name" value="PRK06349.1"/>
    <property type="match status" value="1"/>
</dbReference>
<comment type="similarity">
    <text evidence="4 17">Belongs to the homoserine dehydrogenase family.</text>
</comment>
<evidence type="ECO:0000256" key="10">
    <source>
        <dbReference type="ARBA" id="ARBA00023002"/>
    </source>
</evidence>
<proteinExistence type="inferred from homology"/>
<dbReference type="HOGENOM" id="CLU_009116_1_0_0"/>
<keyword evidence="8 16" id="KW-0791">Threonine biosynthesis</keyword>
<evidence type="ECO:0000313" key="19">
    <source>
        <dbReference type="EMBL" id="AIE88182.1"/>
    </source>
</evidence>
<dbReference type="UniPathway" id="UPA00051">
    <property type="reaction ID" value="UER00465"/>
</dbReference>
<dbReference type="Gene3D" id="3.40.50.720">
    <property type="entry name" value="NAD(P)-binding Rossmann-like Domain"/>
    <property type="match status" value="1"/>
</dbReference>
<dbReference type="GO" id="GO:0050661">
    <property type="term" value="F:NADP binding"/>
    <property type="evidence" value="ECO:0007669"/>
    <property type="project" value="InterPro"/>
</dbReference>
<organism evidence="19 20">
    <name type="scientific">Fimbriimonas ginsengisoli Gsoil 348</name>
    <dbReference type="NCBI Taxonomy" id="661478"/>
    <lineage>
        <taxon>Bacteria</taxon>
        <taxon>Bacillati</taxon>
        <taxon>Armatimonadota</taxon>
        <taxon>Fimbriimonadia</taxon>
        <taxon>Fimbriimonadales</taxon>
        <taxon>Fimbriimonadaceae</taxon>
        <taxon>Fimbriimonas</taxon>
    </lineage>
</organism>
<evidence type="ECO:0000256" key="8">
    <source>
        <dbReference type="ARBA" id="ARBA00022697"/>
    </source>
</evidence>
<dbReference type="InterPro" id="IPR036291">
    <property type="entry name" value="NAD(P)-bd_dom_sf"/>
</dbReference>
<keyword evidence="12 16" id="KW-0486">Methionine biosynthesis</keyword>
<dbReference type="Pfam" id="PF03447">
    <property type="entry name" value="NAD_binding_3"/>
    <property type="match status" value="1"/>
</dbReference>
<feature type="binding site" evidence="15">
    <location>
        <position position="108"/>
    </location>
    <ligand>
        <name>NADPH</name>
        <dbReference type="ChEBI" id="CHEBI:57783"/>
    </ligand>
</feature>
<dbReference type="PROSITE" id="PS01042">
    <property type="entry name" value="HOMOSER_DHGENASE"/>
    <property type="match status" value="1"/>
</dbReference>
<gene>
    <name evidence="19" type="ORF">OP10G_4814</name>
</gene>
<dbReference type="FunFam" id="3.30.360.10:FF:000005">
    <property type="entry name" value="Homoserine dehydrogenase"/>
    <property type="match status" value="1"/>
</dbReference>
<dbReference type="KEGG" id="fgi:OP10G_4814"/>
<dbReference type="InterPro" id="IPR001342">
    <property type="entry name" value="HDH_cat"/>
</dbReference>
<dbReference type="PANTHER" id="PTHR43331">
    <property type="entry name" value="HOMOSERINE DEHYDROGENASE"/>
    <property type="match status" value="1"/>
</dbReference>
<dbReference type="PIRSF" id="PIRSF000098">
    <property type="entry name" value="Homoser_dehydrog"/>
    <property type="match status" value="1"/>
</dbReference>
<comment type="cofactor">
    <cofactor evidence="1">
        <name>a metal cation</name>
        <dbReference type="ChEBI" id="CHEBI:25213"/>
    </cofactor>
</comment>
<evidence type="ECO:0000256" key="2">
    <source>
        <dbReference type="ARBA" id="ARBA00005056"/>
    </source>
</evidence>
<comment type="pathway">
    <text evidence="2 16">Amino-acid biosynthesis; L-threonine biosynthesis; L-threonine from L-aspartate: step 3/5.</text>
</comment>
<evidence type="ECO:0000256" key="15">
    <source>
        <dbReference type="PIRSR" id="PIRSR000098-2"/>
    </source>
</evidence>
<evidence type="ECO:0000256" key="11">
    <source>
        <dbReference type="ARBA" id="ARBA00023053"/>
    </source>
</evidence>
<dbReference type="STRING" id="661478.OP10G_4814"/>
<dbReference type="Gene3D" id="3.30.70.260">
    <property type="match status" value="1"/>
</dbReference>
<feature type="binding site" evidence="15">
    <location>
        <begin position="14"/>
        <end position="21"/>
    </location>
    <ligand>
        <name>NADP(+)</name>
        <dbReference type="ChEBI" id="CHEBI:58349"/>
    </ligand>
</feature>
<keyword evidence="7 16" id="KW-0028">Amino-acid biosynthesis</keyword>
<dbReference type="InterPro" id="IPR019811">
    <property type="entry name" value="HDH_CS"/>
</dbReference>
<dbReference type="CDD" id="cd04881">
    <property type="entry name" value="ACT_HSDH-Hom"/>
    <property type="match status" value="1"/>
</dbReference>
<evidence type="ECO:0000256" key="12">
    <source>
        <dbReference type="ARBA" id="ARBA00023167"/>
    </source>
</evidence>
<accession>A0A068NXU3</accession>
<evidence type="ECO:0000256" key="4">
    <source>
        <dbReference type="ARBA" id="ARBA00006753"/>
    </source>
</evidence>
<dbReference type="PROSITE" id="PS51671">
    <property type="entry name" value="ACT"/>
    <property type="match status" value="1"/>
</dbReference>
<evidence type="ECO:0000256" key="13">
    <source>
        <dbReference type="ARBA" id="ARBA00048841"/>
    </source>
</evidence>